<feature type="transmembrane region" description="Helical" evidence="18">
    <location>
        <begin position="149"/>
        <end position="167"/>
    </location>
</feature>
<name>A0A6H0EVZ1_9HEXA</name>
<organism evidence="20">
    <name type="scientific">Lipothrix lubbocki</name>
    <dbReference type="NCBI Taxonomy" id="1387126"/>
    <lineage>
        <taxon>Eukaryota</taxon>
        <taxon>Metazoa</taxon>
        <taxon>Ecdysozoa</taxon>
        <taxon>Arthropoda</taxon>
        <taxon>Hexapoda</taxon>
        <taxon>Collembola</taxon>
        <taxon>Symphypleona</taxon>
        <taxon>Sminthuridae</taxon>
        <taxon>Lipothrix</taxon>
    </lineage>
</organism>
<evidence type="ECO:0000256" key="13">
    <source>
        <dbReference type="ARBA" id="ARBA00023027"/>
    </source>
</evidence>
<feature type="transmembrane region" description="Helical" evidence="18">
    <location>
        <begin position="236"/>
        <end position="256"/>
    </location>
</feature>
<dbReference type="InterPro" id="IPR003917">
    <property type="entry name" value="NADH_UbQ_OxRdtase_chain2"/>
</dbReference>
<evidence type="ECO:0000256" key="15">
    <source>
        <dbReference type="ARBA" id="ARBA00023128"/>
    </source>
</evidence>
<comment type="function">
    <text evidence="1">Core subunit of the mitochondrial membrane respiratory chain NADH dehydrogenase (Complex I) that is believed to belong to the minimal assembly required for catalysis. Complex I functions in the transfer of electrons from NADH to the respiratory chain. The immediate electron acceptor for the enzyme is believed to be ubiquinone.</text>
</comment>
<evidence type="ECO:0000256" key="9">
    <source>
        <dbReference type="ARBA" id="ARBA00022792"/>
    </source>
</evidence>
<evidence type="ECO:0000256" key="8">
    <source>
        <dbReference type="ARBA" id="ARBA00022692"/>
    </source>
</evidence>
<dbReference type="PANTHER" id="PTHR46552">
    <property type="entry name" value="NADH-UBIQUINONE OXIDOREDUCTASE CHAIN 2"/>
    <property type="match status" value="1"/>
</dbReference>
<evidence type="ECO:0000256" key="2">
    <source>
        <dbReference type="ARBA" id="ARBA00004448"/>
    </source>
</evidence>
<feature type="transmembrane region" description="Helical" evidence="18">
    <location>
        <begin position="309"/>
        <end position="333"/>
    </location>
</feature>
<evidence type="ECO:0000256" key="14">
    <source>
        <dbReference type="ARBA" id="ARBA00023075"/>
    </source>
</evidence>
<keyword evidence="9 18" id="KW-0999">Mitochondrion inner membrane</keyword>
<keyword evidence="8 18" id="KW-0812">Transmembrane</keyword>
<evidence type="ECO:0000256" key="7">
    <source>
        <dbReference type="ARBA" id="ARBA00022660"/>
    </source>
</evidence>
<feature type="transmembrane region" description="Helical" evidence="18">
    <location>
        <begin position="268"/>
        <end position="288"/>
    </location>
</feature>
<dbReference type="GO" id="GO:0008137">
    <property type="term" value="F:NADH dehydrogenase (ubiquinone) activity"/>
    <property type="evidence" value="ECO:0007669"/>
    <property type="project" value="UniProtKB-EC"/>
</dbReference>
<keyword evidence="12 18" id="KW-1133">Transmembrane helix</keyword>
<feature type="transmembrane region" description="Helical" evidence="18">
    <location>
        <begin position="122"/>
        <end position="143"/>
    </location>
</feature>
<proteinExistence type="inferred from homology"/>
<evidence type="ECO:0000256" key="3">
    <source>
        <dbReference type="ARBA" id="ARBA00007012"/>
    </source>
</evidence>
<dbReference type="PRINTS" id="PR01436">
    <property type="entry name" value="NADHDHGNASE2"/>
</dbReference>
<keyword evidence="16 18" id="KW-0472">Membrane</keyword>
<feature type="transmembrane region" description="Helical" evidence="18">
    <location>
        <begin position="7"/>
        <end position="26"/>
    </location>
</feature>
<dbReference type="InterPro" id="IPR001750">
    <property type="entry name" value="ND/Mrp_TM"/>
</dbReference>
<evidence type="ECO:0000256" key="12">
    <source>
        <dbReference type="ARBA" id="ARBA00022989"/>
    </source>
</evidence>
<evidence type="ECO:0000313" key="20">
    <source>
        <dbReference type="EMBL" id="QIT06491.1"/>
    </source>
</evidence>
<dbReference type="InterPro" id="IPR050175">
    <property type="entry name" value="Complex_I_Subunit_2"/>
</dbReference>
<keyword evidence="6" id="KW-0813">Transport</keyword>
<evidence type="ECO:0000256" key="16">
    <source>
        <dbReference type="ARBA" id="ARBA00023136"/>
    </source>
</evidence>
<sequence length="334" mass="39115">MLFLVIFKYSTMMFSFIVLTSPLIALSSSSWLIIWVMLEINLMMFIPLMNMKMKSNMIHPSIKYFIIQALASLILFFSFIMTLKVNSPLSFSIFNELTSVSMAMKAGIPPFHFWLPQIIENLNLFCLLILLTWQKIIPTFILSLTYTNFLPLLLIMGAIVGAIGGINQNSIKKVIMFSSMSHSSWMIISLLMSVKLWLMYFLMYFFINVNMVWFMKMWFMSKMSQINHLNNKKLKIIMVINLMMLSSIPPFTSFLLKSMVIFSLIYTYQMMTLIIIMVLLSLITMIFYMKLSFFILFNNHTSTNLMKNYHLGDMFFPPFVTLMVNFLPLVFFFV</sequence>
<keyword evidence="7 18" id="KW-0679">Respiratory chain</keyword>
<comment type="catalytic activity">
    <reaction evidence="17 18">
        <text>a ubiquinone + NADH + 5 H(+)(in) = a ubiquinol + NAD(+) + 4 H(+)(out)</text>
        <dbReference type="Rhea" id="RHEA:29091"/>
        <dbReference type="Rhea" id="RHEA-COMP:9565"/>
        <dbReference type="Rhea" id="RHEA-COMP:9566"/>
        <dbReference type="ChEBI" id="CHEBI:15378"/>
        <dbReference type="ChEBI" id="CHEBI:16389"/>
        <dbReference type="ChEBI" id="CHEBI:17976"/>
        <dbReference type="ChEBI" id="CHEBI:57540"/>
        <dbReference type="ChEBI" id="CHEBI:57945"/>
        <dbReference type="EC" id="7.1.1.2"/>
    </reaction>
</comment>
<keyword evidence="11 18" id="KW-0249">Electron transport</keyword>
<evidence type="ECO:0000256" key="5">
    <source>
        <dbReference type="ARBA" id="ARBA00021008"/>
    </source>
</evidence>
<dbReference type="Pfam" id="PF00361">
    <property type="entry name" value="Proton_antipo_M"/>
    <property type="match status" value="1"/>
</dbReference>
<keyword evidence="15 18" id="KW-0496">Mitochondrion</keyword>
<evidence type="ECO:0000256" key="6">
    <source>
        <dbReference type="ARBA" id="ARBA00022448"/>
    </source>
</evidence>
<comment type="function">
    <text evidence="18">Core subunit of the mitochondrial membrane respiratory chain NADH dehydrogenase (Complex I) which catalyzes electron transfer from NADH through the respiratory chain, using ubiquinone as an electron acceptor. Essential for the catalytic activity and assembly of complex I.</text>
</comment>
<dbReference type="EC" id="7.1.1.2" evidence="4 18"/>
<keyword evidence="14 18" id="KW-0830">Ubiquinone</keyword>
<evidence type="ECO:0000259" key="19">
    <source>
        <dbReference type="Pfam" id="PF00361"/>
    </source>
</evidence>
<feature type="domain" description="NADH:quinone oxidoreductase/Mrp antiporter transmembrane" evidence="19">
    <location>
        <begin position="28"/>
        <end position="284"/>
    </location>
</feature>
<evidence type="ECO:0000256" key="1">
    <source>
        <dbReference type="ARBA" id="ARBA00003257"/>
    </source>
</evidence>
<dbReference type="EMBL" id="MK431899">
    <property type="protein sequence ID" value="QIT06491.1"/>
    <property type="molecule type" value="Genomic_DNA"/>
</dbReference>
<evidence type="ECO:0000256" key="4">
    <source>
        <dbReference type="ARBA" id="ARBA00012944"/>
    </source>
</evidence>
<gene>
    <name evidence="20" type="primary">ND2</name>
</gene>
<reference evidence="20" key="1">
    <citation type="submission" date="2019-01" db="EMBL/GenBank/DDBJ databases">
        <title>Mitochondrial phylogenomics of Collembola.</title>
        <authorList>
            <person name="Sun X."/>
            <person name="Xie Z.-J."/>
            <person name="Dong J."/>
            <person name="Yu D.-Y."/>
        </authorList>
    </citation>
    <scope>NUCLEOTIDE SEQUENCE</scope>
</reference>
<keyword evidence="13 18" id="KW-0520">NAD</keyword>
<geneLocation type="mitochondrion" evidence="20"/>
<evidence type="ECO:0000256" key="17">
    <source>
        <dbReference type="ARBA" id="ARBA00049551"/>
    </source>
</evidence>
<dbReference type="GO" id="GO:0005743">
    <property type="term" value="C:mitochondrial inner membrane"/>
    <property type="evidence" value="ECO:0007669"/>
    <property type="project" value="UniProtKB-SubCell"/>
</dbReference>
<comment type="similarity">
    <text evidence="3 18">Belongs to the complex I subunit 2 family.</text>
</comment>
<accession>A0A6H0EVZ1</accession>
<evidence type="ECO:0000256" key="10">
    <source>
        <dbReference type="ARBA" id="ARBA00022967"/>
    </source>
</evidence>
<evidence type="ECO:0000256" key="11">
    <source>
        <dbReference type="ARBA" id="ARBA00022982"/>
    </source>
</evidence>
<protein>
    <recommendedName>
        <fullName evidence="5 18">NADH-ubiquinone oxidoreductase chain 2</fullName>
        <ecNumber evidence="4 18">7.1.1.2</ecNumber>
    </recommendedName>
</protein>
<feature type="transmembrane region" description="Helical" evidence="18">
    <location>
        <begin position="62"/>
        <end position="81"/>
    </location>
</feature>
<dbReference type="PANTHER" id="PTHR46552:SF1">
    <property type="entry name" value="NADH-UBIQUINONE OXIDOREDUCTASE CHAIN 2"/>
    <property type="match status" value="1"/>
</dbReference>
<comment type="subcellular location">
    <subcellularLocation>
        <location evidence="2 18">Mitochondrion inner membrane</location>
        <topology evidence="2 18">Multi-pass membrane protein</topology>
    </subcellularLocation>
</comment>
<feature type="transmembrane region" description="Helical" evidence="18">
    <location>
        <begin position="32"/>
        <end position="50"/>
    </location>
</feature>
<evidence type="ECO:0000256" key="18">
    <source>
        <dbReference type="RuleBase" id="RU003403"/>
    </source>
</evidence>
<keyword evidence="10 18" id="KW-1278">Translocase</keyword>
<dbReference type="GO" id="GO:0006120">
    <property type="term" value="P:mitochondrial electron transport, NADH to ubiquinone"/>
    <property type="evidence" value="ECO:0007669"/>
    <property type="project" value="InterPro"/>
</dbReference>
<dbReference type="AlphaFoldDB" id="A0A6H0EVZ1"/>